<sequence>MTRFATKSPCSGNRPLNRLPHVLRVAREDLHEAARFAILRGHEIREADDAAPSSASCLSVSPRDDHTAGAIRQGSPCAPRSATRSAIPAD</sequence>
<dbReference type="Proteomes" id="UP000002700">
    <property type="component" value="Chromosome II"/>
</dbReference>
<dbReference type="HOGENOM" id="CLU_2435196_0_0_4"/>
<protein>
    <submittedName>
        <fullName evidence="2">Uncharacterized protein</fullName>
    </submittedName>
</protein>
<organism evidence="2 3">
    <name type="scientific">Burkholderia pseudomallei (strain 1710b)</name>
    <dbReference type="NCBI Taxonomy" id="320372"/>
    <lineage>
        <taxon>Bacteria</taxon>
        <taxon>Pseudomonadati</taxon>
        <taxon>Pseudomonadota</taxon>
        <taxon>Betaproteobacteria</taxon>
        <taxon>Burkholderiales</taxon>
        <taxon>Burkholderiaceae</taxon>
        <taxon>Burkholderia</taxon>
        <taxon>pseudomallei group</taxon>
    </lineage>
</organism>
<gene>
    <name evidence="2" type="ordered locus">BURPS1710b_A1763</name>
</gene>
<feature type="region of interest" description="Disordered" evidence="1">
    <location>
        <begin position="47"/>
        <end position="90"/>
    </location>
</feature>
<name>Q3JHN2_BURP1</name>
<evidence type="ECO:0000256" key="1">
    <source>
        <dbReference type="SAM" id="MobiDB-lite"/>
    </source>
</evidence>
<evidence type="ECO:0000313" key="3">
    <source>
        <dbReference type="Proteomes" id="UP000002700"/>
    </source>
</evidence>
<evidence type="ECO:0000313" key="2">
    <source>
        <dbReference type="EMBL" id="ABA51248.1"/>
    </source>
</evidence>
<dbReference type="EMBL" id="CP000125">
    <property type="protein sequence ID" value="ABA51248.1"/>
    <property type="molecule type" value="Genomic_DNA"/>
</dbReference>
<accession>Q3JHN2</accession>
<dbReference type="EnsemblBacteria" id="ABA51248">
    <property type="protein sequence ID" value="ABA51248"/>
    <property type="gene ID" value="BURPS1710b_A1763"/>
</dbReference>
<proteinExistence type="predicted"/>
<reference evidence="2 3" key="1">
    <citation type="submission" date="2005-09" db="EMBL/GenBank/DDBJ databases">
        <authorList>
            <person name="Woods D.E."/>
            <person name="Nierman W.C."/>
        </authorList>
    </citation>
    <scope>NUCLEOTIDE SEQUENCE [LARGE SCALE GENOMIC DNA]</scope>
    <source>
        <strain evidence="2 3">1710b</strain>
    </source>
</reference>
<dbReference type="AlphaFoldDB" id="Q3JHN2"/>
<dbReference type="KEGG" id="bpm:BURPS1710b_A1763"/>